<name>A0A1Y1ZHB0_9PLEO</name>
<comment type="caution">
    <text evidence="1">The sequence shown here is derived from an EMBL/GenBank/DDBJ whole genome shotgun (WGS) entry which is preliminary data.</text>
</comment>
<accession>A0A1Y1ZHB0</accession>
<sequence length="123" mass="14022">MAKKKQQLSKYNATALRISEALKELQTVPNPNILAYSRSHNLPYQRLLQAYKGGNNRKNRQKTNLILSPKQERALEEYLWLLTVDFIDDIGFSVKREQVEKQCNTIVREAHTGAGPPPTCGIN</sequence>
<dbReference type="Proteomes" id="UP000193144">
    <property type="component" value="Unassembled WGS sequence"/>
</dbReference>
<dbReference type="OrthoDB" id="3782394at2759"/>
<gene>
    <name evidence="1" type="ORF">BCR34DRAFT_487662</name>
</gene>
<dbReference type="STRING" id="1231657.A0A1Y1ZHB0"/>
<dbReference type="EMBL" id="MCFA01000089">
    <property type="protein sequence ID" value="ORY09195.1"/>
    <property type="molecule type" value="Genomic_DNA"/>
</dbReference>
<evidence type="ECO:0000313" key="2">
    <source>
        <dbReference type="Proteomes" id="UP000193144"/>
    </source>
</evidence>
<organism evidence="1 2">
    <name type="scientific">Clohesyomyces aquaticus</name>
    <dbReference type="NCBI Taxonomy" id="1231657"/>
    <lineage>
        <taxon>Eukaryota</taxon>
        <taxon>Fungi</taxon>
        <taxon>Dikarya</taxon>
        <taxon>Ascomycota</taxon>
        <taxon>Pezizomycotina</taxon>
        <taxon>Dothideomycetes</taxon>
        <taxon>Pleosporomycetidae</taxon>
        <taxon>Pleosporales</taxon>
        <taxon>Lindgomycetaceae</taxon>
        <taxon>Clohesyomyces</taxon>
    </lineage>
</organism>
<protein>
    <submittedName>
        <fullName evidence="1">Uncharacterized protein</fullName>
    </submittedName>
</protein>
<keyword evidence="2" id="KW-1185">Reference proteome</keyword>
<proteinExistence type="predicted"/>
<reference evidence="1 2" key="1">
    <citation type="submission" date="2016-07" db="EMBL/GenBank/DDBJ databases">
        <title>Pervasive Adenine N6-methylation of Active Genes in Fungi.</title>
        <authorList>
            <consortium name="DOE Joint Genome Institute"/>
            <person name="Mondo S.J."/>
            <person name="Dannebaum R.O."/>
            <person name="Kuo R.C."/>
            <person name="Labutti K."/>
            <person name="Haridas S."/>
            <person name="Kuo A."/>
            <person name="Salamov A."/>
            <person name="Ahrendt S.R."/>
            <person name="Lipzen A."/>
            <person name="Sullivan W."/>
            <person name="Andreopoulos W.B."/>
            <person name="Clum A."/>
            <person name="Lindquist E."/>
            <person name="Daum C."/>
            <person name="Ramamoorthy G.K."/>
            <person name="Gryganskyi A."/>
            <person name="Culley D."/>
            <person name="Magnuson J.K."/>
            <person name="James T.Y."/>
            <person name="O'Malley M.A."/>
            <person name="Stajich J.E."/>
            <person name="Spatafora J.W."/>
            <person name="Visel A."/>
            <person name="Grigoriev I.V."/>
        </authorList>
    </citation>
    <scope>NUCLEOTIDE SEQUENCE [LARGE SCALE GENOMIC DNA]</scope>
    <source>
        <strain evidence="1 2">CBS 115471</strain>
    </source>
</reference>
<evidence type="ECO:0000313" key="1">
    <source>
        <dbReference type="EMBL" id="ORY09195.1"/>
    </source>
</evidence>
<dbReference type="AlphaFoldDB" id="A0A1Y1ZHB0"/>